<name>A0A9X4NPQ1_9BURK</name>
<comment type="caution">
    <text evidence="1">The sequence shown here is derived from an EMBL/GenBank/DDBJ whole genome shotgun (WGS) entry which is preliminary data.</text>
</comment>
<reference evidence="1" key="1">
    <citation type="submission" date="2013-01" db="EMBL/GenBank/DDBJ databases">
        <title>Genome draft of Hydrogenophaga taeniospiralis 2K1.</title>
        <authorList>
            <person name="Gomila M."/>
            <person name="Lalucat J."/>
        </authorList>
    </citation>
    <scope>NUCLEOTIDE SEQUENCE</scope>
    <source>
        <strain evidence="1">CCUG 15921</strain>
    </source>
</reference>
<protein>
    <submittedName>
        <fullName evidence="1">Uncharacterized protein</fullName>
    </submittedName>
</protein>
<accession>A0A9X4NPQ1</accession>
<dbReference type="Proteomes" id="UP001152876">
    <property type="component" value="Unassembled WGS sequence"/>
</dbReference>
<gene>
    <name evidence="1" type="ORF">H010_06325</name>
</gene>
<dbReference type="AlphaFoldDB" id="A0A9X4NPQ1"/>
<proteinExistence type="predicted"/>
<evidence type="ECO:0000313" key="1">
    <source>
        <dbReference type="EMBL" id="MDG5974862.1"/>
    </source>
</evidence>
<sequence>MGAIAVLRWQQYLQGHAVRGYCIHPISFPSRFVMTASNRLQAQEVLDIARRQWRGTCTACAPFASSGWNSFPGTVSDEALQLLGALWLPGDAEPTLEEHRPPGVDQWSAEAPIALHFHPCNRCQVWACKACGKPFLRYTEYGGYYEDRRIRELDPGRVDLGEPGA</sequence>
<dbReference type="EMBL" id="AOGK01000004">
    <property type="protein sequence ID" value="MDG5974862.1"/>
    <property type="molecule type" value="Genomic_DNA"/>
</dbReference>
<keyword evidence="2" id="KW-1185">Reference proteome</keyword>
<evidence type="ECO:0000313" key="2">
    <source>
        <dbReference type="Proteomes" id="UP001152876"/>
    </source>
</evidence>
<organism evidence="1 2">
    <name type="scientific">Hydrogenophaga taeniospiralis CCUG 15921</name>
    <dbReference type="NCBI Taxonomy" id="1281780"/>
    <lineage>
        <taxon>Bacteria</taxon>
        <taxon>Pseudomonadati</taxon>
        <taxon>Pseudomonadota</taxon>
        <taxon>Betaproteobacteria</taxon>
        <taxon>Burkholderiales</taxon>
        <taxon>Comamonadaceae</taxon>
        <taxon>Hydrogenophaga</taxon>
    </lineage>
</organism>